<evidence type="ECO:0000313" key="1">
    <source>
        <dbReference type="EMBL" id="MCI0182883.1"/>
    </source>
</evidence>
<name>A0A9X1V7V8_9BACL</name>
<organism evidence="1 2">
    <name type="scientific">Sulfoacidibacillus ferrooxidans</name>
    <dbReference type="NCBI Taxonomy" id="2005001"/>
    <lineage>
        <taxon>Bacteria</taxon>
        <taxon>Bacillati</taxon>
        <taxon>Bacillota</taxon>
        <taxon>Bacilli</taxon>
        <taxon>Bacillales</taxon>
        <taxon>Alicyclobacillaceae</taxon>
        <taxon>Sulfoacidibacillus</taxon>
    </lineage>
</organism>
<keyword evidence="2" id="KW-1185">Reference proteome</keyword>
<comment type="caution">
    <text evidence="1">The sequence shown here is derived from an EMBL/GenBank/DDBJ whole genome shotgun (WGS) entry which is preliminary data.</text>
</comment>
<gene>
    <name evidence="1" type="ORF">MM817_01152</name>
</gene>
<reference evidence="1" key="1">
    <citation type="submission" date="2022-03" db="EMBL/GenBank/DDBJ databases">
        <title>Draft Genome Sequence of Firmicute Strain S0AB, a Heterotrophic Iron/Sulfur-Oxidizing Extreme Acidophile.</title>
        <authorList>
            <person name="Vergara E."/>
            <person name="Pakostova E."/>
            <person name="Johnson D.B."/>
            <person name="Holmes D.S."/>
        </authorList>
    </citation>
    <scope>NUCLEOTIDE SEQUENCE</scope>
    <source>
        <strain evidence="1">S0AB</strain>
    </source>
</reference>
<protein>
    <submittedName>
        <fullName evidence="1">Uncharacterized protein</fullName>
    </submittedName>
</protein>
<sequence length="34" mass="3892">MRCSTSIDYAQLFLEVENILYVHATLANDIVSVY</sequence>
<evidence type="ECO:0000313" key="2">
    <source>
        <dbReference type="Proteomes" id="UP001139263"/>
    </source>
</evidence>
<dbReference type="AlphaFoldDB" id="A0A9X1V7V8"/>
<proteinExistence type="predicted"/>
<accession>A0A9X1V7V8</accession>
<dbReference type="EMBL" id="JALBUF010000002">
    <property type="protein sequence ID" value="MCI0182883.1"/>
    <property type="molecule type" value="Genomic_DNA"/>
</dbReference>
<dbReference type="Proteomes" id="UP001139263">
    <property type="component" value="Unassembled WGS sequence"/>
</dbReference>